<organism evidence="1 2">
    <name type="scientific">Methanosarcina vacuolata Z-761</name>
    <dbReference type="NCBI Taxonomy" id="1434123"/>
    <lineage>
        <taxon>Archaea</taxon>
        <taxon>Methanobacteriati</taxon>
        <taxon>Methanobacteriota</taxon>
        <taxon>Stenosarchaea group</taxon>
        <taxon>Methanomicrobia</taxon>
        <taxon>Methanosarcinales</taxon>
        <taxon>Methanosarcinaceae</taxon>
        <taxon>Methanosarcina</taxon>
    </lineage>
</organism>
<dbReference type="Gene3D" id="3.40.50.450">
    <property type="match status" value="1"/>
</dbReference>
<proteinExistence type="predicted"/>
<dbReference type="HOGENOM" id="CLU_1145245_0_0_2"/>
<reference evidence="1 2" key="1">
    <citation type="submission" date="2014-07" db="EMBL/GenBank/DDBJ databases">
        <title>Methanogenic archaea and the global carbon cycle.</title>
        <authorList>
            <person name="Henriksen J.R."/>
            <person name="Luke J."/>
            <person name="Reinhart S."/>
            <person name="Benedict M.N."/>
            <person name="Youngblut N.D."/>
            <person name="Metcalf M.E."/>
            <person name="Whitaker R.J."/>
            <person name="Metcalf W.W."/>
        </authorList>
    </citation>
    <scope>NUCLEOTIDE SEQUENCE [LARGE SCALE GENOMIC DNA]</scope>
    <source>
        <strain evidence="1 2">Z-761</strain>
    </source>
</reference>
<gene>
    <name evidence="1" type="ORF">MSVAZ_1556</name>
</gene>
<dbReference type="EMBL" id="CP009520">
    <property type="protein sequence ID" value="AKB43825.1"/>
    <property type="molecule type" value="Genomic_DNA"/>
</dbReference>
<dbReference type="PATRIC" id="fig|1434123.4.peg.1869"/>
<keyword evidence="2" id="KW-1185">Reference proteome</keyword>
<dbReference type="AlphaFoldDB" id="A0A0E3Q4Z9"/>
<evidence type="ECO:0000313" key="1">
    <source>
        <dbReference type="EMBL" id="AKB43825.1"/>
    </source>
</evidence>
<accession>A0A0E3Q4Z9</accession>
<dbReference type="Proteomes" id="UP000033096">
    <property type="component" value="Chromosome"/>
</dbReference>
<evidence type="ECO:0000313" key="2">
    <source>
        <dbReference type="Proteomes" id="UP000033096"/>
    </source>
</evidence>
<protein>
    <submittedName>
        <fullName evidence="1">Uncharacterized protein</fullName>
    </submittedName>
</protein>
<dbReference type="KEGG" id="mvc:MSVAZ_1556"/>
<name>A0A0E3Q4Z9_9EURY</name>
<sequence>MGKTGMISNHIIKQLLDSDLVIADLTDYNPNVFYELAIRHITQKPCIQMLKYGQKVPFDVYGIETIFFDIDLKNAEQAKNKLDEQIKLIEKGEFKGTNPITPVHENPLIQQALQDSKRELKDNEILISILETVNYLTNETVEIQREISSLRESGNYIGNLGNKRFYKSFNDSDLKRDLDSINQELSLLNSVYIILDNNVEKVAETVEPGEAWELNEAMAERGVIENRIEFLKNVKKEIEKIY</sequence>